<dbReference type="Pfam" id="PF12937">
    <property type="entry name" value="F-box-like"/>
    <property type="match status" value="1"/>
</dbReference>
<evidence type="ECO:0000313" key="4">
    <source>
        <dbReference type="EMBL" id="TYH48215.1"/>
    </source>
</evidence>
<feature type="transmembrane region" description="Helical" evidence="1">
    <location>
        <begin position="61"/>
        <end position="82"/>
    </location>
</feature>
<dbReference type="InterPro" id="IPR036047">
    <property type="entry name" value="F-box-like_dom_sf"/>
</dbReference>
<accession>A0A5D2J1E5</accession>
<keyword evidence="1" id="KW-0472">Membrane</keyword>
<organism evidence="4 5">
    <name type="scientific">Gossypium tomentosum</name>
    <name type="common">Hawaiian cotton</name>
    <name type="synonym">Gossypium sandvicense</name>
    <dbReference type="NCBI Taxonomy" id="34277"/>
    <lineage>
        <taxon>Eukaryota</taxon>
        <taxon>Viridiplantae</taxon>
        <taxon>Streptophyta</taxon>
        <taxon>Embryophyta</taxon>
        <taxon>Tracheophyta</taxon>
        <taxon>Spermatophyta</taxon>
        <taxon>Magnoliopsida</taxon>
        <taxon>eudicotyledons</taxon>
        <taxon>Gunneridae</taxon>
        <taxon>Pentapetalae</taxon>
        <taxon>rosids</taxon>
        <taxon>malvids</taxon>
        <taxon>Malvales</taxon>
        <taxon>Malvaceae</taxon>
        <taxon>Malvoideae</taxon>
        <taxon>Gossypium</taxon>
    </lineage>
</organism>
<reference evidence="4 5" key="1">
    <citation type="submission" date="2019-07" db="EMBL/GenBank/DDBJ databases">
        <title>WGS assembly of Gossypium tomentosum.</title>
        <authorList>
            <person name="Chen Z.J."/>
            <person name="Sreedasyam A."/>
            <person name="Ando A."/>
            <person name="Song Q."/>
            <person name="De L."/>
            <person name="Hulse-Kemp A."/>
            <person name="Ding M."/>
            <person name="Ye W."/>
            <person name="Kirkbride R."/>
            <person name="Jenkins J."/>
            <person name="Plott C."/>
            <person name="Lovell J."/>
            <person name="Lin Y.-M."/>
            <person name="Vaughn R."/>
            <person name="Liu B."/>
            <person name="Li W."/>
            <person name="Simpson S."/>
            <person name="Scheffler B."/>
            <person name="Saski C."/>
            <person name="Grover C."/>
            <person name="Hu G."/>
            <person name="Conover J."/>
            <person name="Carlson J."/>
            <person name="Shu S."/>
            <person name="Boston L."/>
            <person name="Williams M."/>
            <person name="Peterson D."/>
            <person name="Mcgee K."/>
            <person name="Jones D."/>
            <person name="Wendel J."/>
            <person name="Stelly D."/>
            <person name="Grimwood J."/>
            <person name="Schmutz J."/>
        </authorList>
    </citation>
    <scope>NUCLEOTIDE SEQUENCE [LARGE SCALE GENOMIC DNA]</scope>
    <source>
        <strain evidence="4">7179.01</strain>
    </source>
</reference>
<name>A0A5D2J1E5_GOSTO</name>
<dbReference type="AlphaFoldDB" id="A0A5D2J1E5"/>
<keyword evidence="1" id="KW-1133">Transmembrane helix</keyword>
<feature type="domain" description="F-box" evidence="3">
    <location>
        <begin position="27"/>
        <end position="61"/>
    </location>
</feature>
<dbReference type="EMBL" id="CM017632">
    <property type="protein sequence ID" value="TYH48215.1"/>
    <property type="molecule type" value="Genomic_DNA"/>
</dbReference>
<dbReference type="Gene3D" id="1.20.1280.50">
    <property type="match status" value="1"/>
</dbReference>
<evidence type="ECO:0000256" key="2">
    <source>
        <dbReference type="SAM" id="SignalP"/>
    </source>
</evidence>
<keyword evidence="5" id="KW-1185">Reference proteome</keyword>
<feature type="signal peptide" evidence="2">
    <location>
        <begin position="1"/>
        <end position="23"/>
    </location>
</feature>
<evidence type="ECO:0000313" key="5">
    <source>
        <dbReference type="Proteomes" id="UP000322667"/>
    </source>
</evidence>
<dbReference type="SUPFAM" id="SSF81383">
    <property type="entry name" value="F-box domain"/>
    <property type="match status" value="1"/>
</dbReference>
<keyword evidence="1" id="KW-0812">Transmembrane</keyword>
<keyword evidence="2" id="KW-0732">Signal</keyword>
<dbReference type="Proteomes" id="UP000322667">
    <property type="component" value="Chromosome D10"/>
</dbReference>
<evidence type="ECO:0000259" key="3">
    <source>
        <dbReference type="Pfam" id="PF12937"/>
    </source>
</evidence>
<dbReference type="InterPro" id="IPR001810">
    <property type="entry name" value="F-box_dom"/>
</dbReference>
<proteinExistence type="predicted"/>
<dbReference type="CDD" id="cd09917">
    <property type="entry name" value="F-box_SF"/>
    <property type="match status" value="1"/>
</dbReference>
<gene>
    <name evidence="4" type="ORF">ES332_D10G052600v1</name>
</gene>
<sequence length="83" mass="9668">MTPRCFTASSLLRLLKDLRLFLSLLTMEHLPVEVIGNILSRLGGARDVVIASATCWKWREAYICFNIYEFGYIVLIYFFNILF</sequence>
<feature type="chain" id="PRO_5023102457" description="F-box domain-containing protein" evidence="2">
    <location>
        <begin position="24"/>
        <end position="83"/>
    </location>
</feature>
<evidence type="ECO:0000256" key="1">
    <source>
        <dbReference type="SAM" id="Phobius"/>
    </source>
</evidence>
<protein>
    <recommendedName>
        <fullName evidence="3">F-box domain-containing protein</fullName>
    </recommendedName>
</protein>